<gene>
    <name evidence="1" type="ORF">PG993_011069</name>
</gene>
<organism evidence="1 2">
    <name type="scientific">Apiospora rasikravindrae</name>
    <dbReference type="NCBI Taxonomy" id="990691"/>
    <lineage>
        <taxon>Eukaryota</taxon>
        <taxon>Fungi</taxon>
        <taxon>Dikarya</taxon>
        <taxon>Ascomycota</taxon>
        <taxon>Pezizomycotina</taxon>
        <taxon>Sordariomycetes</taxon>
        <taxon>Xylariomycetidae</taxon>
        <taxon>Amphisphaeriales</taxon>
        <taxon>Apiosporaceae</taxon>
        <taxon>Apiospora</taxon>
    </lineage>
</organism>
<keyword evidence="2" id="KW-1185">Reference proteome</keyword>
<sequence>MSNAAEFWKFTERNRSVVRLPAQERFDQDPIPCTNISCEKLVATLRKLFGANGYEVSARLLTVEIIGIE</sequence>
<name>A0ABR1SDA7_9PEZI</name>
<dbReference type="Proteomes" id="UP001444661">
    <property type="component" value="Unassembled WGS sequence"/>
</dbReference>
<evidence type="ECO:0000313" key="1">
    <source>
        <dbReference type="EMBL" id="KAK8029778.1"/>
    </source>
</evidence>
<reference evidence="1 2" key="1">
    <citation type="submission" date="2023-01" db="EMBL/GenBank/DDBJ databases">
        <title>Analysis of 21 Apiospora genomes using comparative genomics revels a genus with tremendous synthesis potential of carbohydrate active enzymes and secondary metabolites.</title>
        <authorList>
            <person name="Sorensen T."/>
        </authorList>
    </citation>
    <scope>NUCLEOTIDE SEQUENCE [LARGE SCALE GENOMIC DNA]</scope>
    <source>
        <strain evidence="1 2">CBS 33761</strain>
    </source>
</reference>
<protein>
    <submittedName>
        <fullName evidence="1">Uncharacterized protein</fullName>
    </submittedName>
</protein>
<evidence type="ECO:0000313" key="2">
    <source>
        <dbReference type="Proteomes" id="UP001444661"/>
    </source>
</evidence>
<proteinExistence type="predicted"/>
<comment type="caution">
    <text evidence="1">The sequence shown here is derived from an EMBL/GenBank/DDBJ whole genome shotgun (WGS) entry which is preliminary data.</text>
</comment>
<dbReference type="EMBL" id="JAQQWK010000010">
    <property type="protein sequence ID" value="KAK8029778.1"/>
    <property type="molecule type" value="Genomic_DNA"/>
</dbReference>
<accession>A0ABR1SDA7</accession>